<keyword evidence="2" id="KW-1185">Reference proteome</keyword>
<sequence length="95" mass="11119">MKSVNQMYTYITPFDTTEEVLQASKNVSYEVDFVRCPDTFHAWEMNQQELYNLVNDAIMSRTYGGQQLDDLERARGILNHALTVKLPRIQAKRNF</sequence>
<proteinExistence type="predicted"/>
<evidence type="ECO:0000313" key="2">
    <source>
        <dbReference type="Proteomes" id="UP000204502"/>
    </source>
</evidence>
<accession>A0A0Y0AUP6</accession>
<dbReference type="GeneID" id="28801890"/>
<name>A0A0Y0AUP6_9CAUD</name>
<dbReference type="EMBL" id="KU253712">
    <property type="protein sequence ID" value="AMB18811.1"/>
    <property type="molecule type" value="Genomic_DNA"/>
</dbReference>
<evidence type="ECO:0000313" key="1">
    <source>
        <dbReference type="EMBL" id="AMB18811.1"/>
    </source>
</evidence>
<dbReference type="OrthoDB" id="35590at10239"/>
<dbReference type="KEGG" id="vg:28801890"/>
<dbReference type="RefSeq" id="YP_009274935.1">
    <property type="nucleotide sequence ID" value="NC_030920.1"/>
</dbReference>
<reference evidence="1 2" key="1">
    <citation type="journal article" date="2016" name="Genome Announc.">
        <title>Complete Genome Sequence of Bacillus megaterium Bacteriophage Eldridge.</title>
        <authorList>
            <person name="Reveille A.M."/>
            <person name="Eldridge K.A."/>
            <person name="Temple L.M."/>
        </authorList>
    </citation>
    <scope>NUCLEOTIDE SEQUENCE [LARGE SCALE GENOMIC DNA]</scope>
</reference>
<organism evidence="1 2">
    <name type="scientific">Bacillus phage Eldridge</name>
    <dbReference type="NCBI Taxonomy" id="1776293"/>
    <lineage>
        <taxon>Viruses</taxon>
        <taxon>Duplodnaviria</taxon>
        <taxon>Heunggongvirae</taxon>
        <taxon>Uroviricota</taxon>
        <taxon>Caudoviricetes</taxon>
        <taxon>Herelleviridae</taxon>
        <taxon>Bastillevirinae</taxon>
        <taxon>Eldridgevirus</taxon>
        <taxon>Eldridgevirus eldridge</taxon>
    </lineage>
</organism>
<gene>
    <name evidence="1" type="ORF">Eldridge_0231</name>
</gene>
<protein>
    <submittedName>
        <fullName evidence="1">Uncharacterized protein</fullName>
    </submittedName>
</protein>
<dbReference type="Proteomes" id="UP000204502">
    <property type="component" value="Segment"/>
</dbReference>